<evidence type="ECO:0008006" key="3">
    <source>
        <dbReference type="Google" id="ProtNLM"/>
    </source>
</evidence>
<dbReference type="OrthoDB" id="2977538at2759"/>
<proteinExistence type="predicted"/>
<evidence type="ECO:0000313" key="1">
    <source>
        <dbReference type="EMBL" id="KIK56602.1"/>
    </source>
</evidence>
<organism evidence="1 2">
    <name type="scientific">Collybiopsis luxurians FD-317 M1</name>
    <dbReference type="NCBI Taxonomy" id="944289"/>
    <lineage>
        <taxon>Eukaryota</taxon>
        <taxon>Fungi</taxon>
        <taxon>Dikarya</taxon>
        <taxon>Basidiomycota</taxon>
        <taxon>Agaricomycotina</taxon>
        <taxon>Agaricomycetes</taxon>
        <taxon>Agaricomycetidae</taxon>
        <taxon>Agaricales</taxon>
        <taxon>Marasmiineae</taxon>
        <taxon>Omphalotaceae</taxon>
        <taxon>Collybiopsis</taxon>
        <taxon>Collybiopsis luxurians</taxon>
    </lineage>
</organism>
<accession>A0A0D0CEX4</accession>
<evidence type="ECO:0000313" key="2">
    <source>
        <dbReference type="Proteomes" id="UP000053593"/>
    </source>
</evidence>
<gene>
    <name evidence="1" type="ORF">GYMLUDRAFT_174083</name>
</gene>
<protein>
    <recommendedName>
        <fullName evidence="3">Peptidase A2 domain-containing protein</fullName>
    </recommendedName>
</protein>
<dbReference type="Pfam" id="PF08284">
    <property type="entry name" value="RVP_2"/>
    <property type="match status" value="1"/>
</dbReference>
<keyword evidence="2" id="KW-1185">Reference proteome</keyword>
<dbReference type="CDD" id="cd00303">
    <property type="entry name" value="retropepsin_like"/>
    <property type="match status" value="1"/>
</dbReference>
<dbReference type="AlphaFoldDB" id="A0A0D0CEX4"/>
<dbReference type="EMBL" id="KN834796">
    <property type="protein sequence ID" value="KIK56602.1"/>
    <property type="molecule type" value="Genomic_DNA"/>
</dbReference>
<reference evidence="1 2" key="1">
    <citation type="submission" date="2014-04" db="EMBL/GenBank/DDBJ databases">
        <title>Evolutionary Origins and Diversification of the Mycorrhizal Mutualists.</title>
        <authorList>
            <consortium name="DOE Joint Genome Institute"/>
            <consortium name="Mycorrhizal Genomics Consortium"/>
            <person name="Kohler A."/>
            <person name="Kuo A."/>
            <person name="Nagy L.G."/>
            <person name="Floudas D."/>
            <person name="Copeland A."/>
            <person name="Barry K.W."/>
            <person name="Cichocki N."/>
            <person name="Veneault-Fourrey C."/>
            <person name="LaButti K."/>
            <person name="Lindquist E.A."/>
            <person name="Lipzen A."/>
            <person name="Lundell T."/>
            <person name="Morin E."/>
            <person name="Murat C."/>
            <person name="Riley R."/>
            <person name="Ohm R."/>
            <person name="Sun H."/>
            <person name="Tunlid A."/>
            <person name="Henrissat B."/>
            <person name="Grigoriev I.V."/>
            <person name="Hibbett D.S."/>
            <person name="Martin F."/>
        </authorList>
    </citation>
    <scope>NUCLEOTIDE SEQUENCE [LARGE SCALE GENOMIC DNA]</scope>
    <source>
        <strain evidence="1 2">FD-317 M1</strain>
    </source>
</reference>
<sequence>MCRTQGQDFKLKTNIENTENSSQMNTNVLLDSGVTGSCINQDFVRQHQLTVKRLPIRMSIYNADGMLHEGGAIEGFVMVRMTTGGHAELIELVMWWVW</sequence>
<dbReference type="Proteomes" id="UP000053593">
    <property type="component" value="Unassembled WGS sequence"/>
</dbReference>
<dbReference type="HOGENOM" id="CLU_000384_32_5_1"/>
<name>A0A0D0CEX4_9AGAR</name>